<protein>
    <submittedName>
        <fullName evidence="3">Uncharacterized protein</fullName>
    </submittedName>
</protein>
<dbReference type="GO" id="GO:0008237">
    <property type="term" value="F:metallopeptidase activity"/>
    <property type="evidence" value="ECO:0007669"/>
    <property type="project" value="InterPro"/>
</dbReference>
<accession>A0A219B4F7</accession>
<dbReference type="Gene3D" id="2.150.10.10">
    <property type="entry name" value="Serralysin-like metalloprotease, C-terminal"/>
    <property type="match status" value="1"/>
</dbReference>
<evidence type="ECO:0000313" key="4">
    <source>
        <dbReference type="Proteomes" id="UP000198462"/>
    </source>
</evidence>
<dbReference type="GO" id="GO:0005509">
    <property type="term" value="F:calcium ion binding"/>
    <property type="evidence" value="ECO:0007669"/>
    <property type="project" value="InterPro"/>
</dbReference>
<name>A0A219B4F7_9SPHN</name>
<comment type="subcellular location">
    <subcellularLocation>
        <location evidence="1">Secreted</location>
    </subcellularLocation>
</comment>
<dbReference type="AlphaFoldDB" id="A0A219B4F7"/>
<reference evidence="4" key="1">
    <citation type="submission" date="2017-05" db="EMBL/GenBank/DDBJ databases">
        <authorList>
            <person name="Lin X."/>
        </authorList>
    </citation>
    <scope>NUCLEOTIDE SEQUENCE [LARGE SCALE GENOMIC DNA]</scope>
    <source>
        <strain evidence="4">JLT2012</strain>
    </source>
</reference>
<gene>
    <name evidence="3" type="ORF">B5C34_05990</name>
</gene>
<dbReference type="Gene3D" id="3.40.390.10">
    <property type="entry name" value="Collagenase (Catalytic Domain)"/>
    <property type="match status" value="1"/>
</dbReference>
<dbReference type="RefSeq" id="WP_088711842.1">
    <property type="nucleotide sequence ID" value="NZ_NFZT01000001.1"/>
</dbReference>
<proteinExistence type="predicted"/>
<dbReference type="InterPro" id="IPR018511">
    <property type="entry name" value="Hemolysin-typ_Ca-bd_CS"/>
</dbReference>
<dbReference type="PRINTS" id="PR00313">
    <property type="entry name" value="CABNDNGRPT"/>
</dbReference>
<dbReference type="Pfam" id="PF00353">
    <property type="entry name" value="HemolysinCabind"/>
    <property type="match status" value="2"/>
</dbReference>
<dbReference type="PANTHER" id="PTHR38340:SF1">
    <property type="entry name" value="S-LAYER PROTEIN"/>
    <property type="match status" value="1"/>
</dbReference>
<evidence type="ECO:0000256" key="1">
    <source>
        <dbReference type="ARBA" id="ARBA00004613"/>
    </source>
</evidence>
<dbReference type="SUPFAM" id="SSF51120">
    <property type="entry name" value="beta-Roll"/>
    <property type="match status" value="2"/>
</dbReference>
<keyword evidence="2" id="KW-0964">Secreted</keyword>
<dbReference type="PANTHER" id="PTHR38340">
    <property type="entry name" value="S-LAYER PROTEIN"/>
    <property type="match status" value="1"/>
</dbReference>
<comment type="caution">
    <text evidence="3">The sequence shown here is derived from an EMBL/GenBank/DDBJ whole genome shotgun (WGS) entry which is preliminary data.</text>
</comment>
<evidence type="ECO:0000256" key="2">
    <source>
        <dbReference type="ARBA" id="ARBA00022525"/>
    </source>
</evidence>
<dbReference type="InterPro" id="IPR024079">
    <property type="entry name" value="MetalloPept_cat_dom_sf"/>
</dbReference>
<dbReference type="InterPro" id="IPR050557">
    <property type="entry name" value="RTX_toxin/Mannuronan_C5-epim"/>
</dbReference>
<sequence length="834" mass="89015">MVRDQYPDDPVLFDTFQELTIEEKGIFRDAFRQFDEASGITLIEVPAGLGDVKVGTFDFSAAGYDLAEYYGYYLWDMISIGQRFPLTEQTALHEIGHFVGLEHSFEGEYTLPLWQDTSDHTVMSYAEGFGQAEGLRSLDLQALQFLYGSDETDGEQVAKWSWDEASLTLEQVGFSDRENVIRGVGGNNLISAGPEADWVNILQGVGTNFIDLGAGDDEAVIVGFGGEHTVNGGDGDDLVIVPMEGRFHLDGGAGEDTVLISNAGLFSSHFSLAGALAGGNDFTGFELIGLWGGGGDDVLELSSEDGTIWGEAGADILKGGHGDDELFGQTGDDVLRGGSAADLLDGGDGNDRLNGGRGDDVLVGGGGADIFEFWDTGWLHEFGSDVIEDFDSREDGFYLVNGEFDSVEDTPDGALLQHGWSSILVRDVTGLSLEQWNSLILPFDDPDDLMTSSLDVGDKIYSSNAMVRFSSTFGPISLGTGTIELRTATGDVLGSWDVADYAGSSPPDRTLRFSDQGFEFKPEGLEMGGYYELFLPEGVLLLDGEPVRFDPDGSDFVASFQTQSAPEDHGASSFLLVAPDGWRGEVGGTGTIFGTGAQEAVTILSGSDISLDSSFNRGGDEIFFERDAAEFSVRRSGSTVIFSAEGFEVIVPVGLENTFVSFDGSGTYTLSYDPLHGEILLGGQVVTQAGSALGNGDLEEELVAASHSGTARLNLSDGAIVHVRGQYDIFGTGGEQVVEVSGSYQINLDPSFNRGGDVLLLNEEFTSIGFRRDGSTVTFEHSSGQQVRAPVGTAGLDVVFLGDQAVLRYDTELGDFYFGDRIFDTLPANGDVVG</sequence>
<dbReference type="GO" id="GO:0005576">
    <property type="term" value="C:extracellular region"/>
    <property type="evidence" value="ECO:0007669"/>
    <property type="project" value="UniProtKB-SubCell"/>
</dbReference>
<evidence type="ECO:0000313" key="3">
    <source>
        <dbReference type="EMBL" id="OWV33054.1"/>
    </source>
</evidence>
<dbReference type="InterPro" id="IPR001343">
    <property type="entry name" value="Hemolysn_Ca-bd"/>
</dbReference>
<dbReference type="PROSITE" id="PS00330">
    <property type="entry name" value="HEMOLYSIN_CALCIUM"/>
    <property type="match status" value="3"/>
</dbReference>
<dbReference type="SUPFAM" id="SSF55486">
    <property type="entry name" value="Metalloproteases ('zincins'), catalytic domain"/>
    <property type="match status" value="1"/>
</dbReference>
<dbReference type="InterPro" id="IPR011049">
    <property type="entry name" value="Serralysin-like_metalloprot_C"/>
</dbReference>
<dbReference type="Proteomes" id="UP000198462">
    <property type="component" value="Unassembled WGS sequence"/>
</dbReference>
<organism evidence="3 4">
    <name type="scientific">Pacificimonas flava</name>
    <dbReference type="NCBI Taxonomy" id="1234595"/>
    <lineage>
        <taxon>Bacteria</taxon>
        <taxon>Pseudomonadati</taxon>
        <taxon>Pseudomonadota</taxon>
        <taxon>Alphaproteobacteria</taxon>
        <taxon>Sphingomonadales</taxon>
        <taxon>Sphingosinicellaceae</taxon>
        <taxon>Pacificimonas</taxon>
    </lineage>
</organism>
<keyword evidence="4" id="KW-1185">Reference proteome</keyword>
<dbReference type="OrthoDB" id="733404at2"/>
<dbReference type="EMBL" id="NFZT01000001">
    <property type="protein sequence ID" value="OWV33054.1"/>
    <property type="molecule type" value="Genomic_DNA"/>
</dbReference>
<dbReference type="Gene3D" id="2.160.20.160">
    <property type="match status" value="1"/>
</dbReference>